<evidence type="ECO:0000313" key="2">
    <source>
        <dbReference type="EMBL" id="MFC6631925.1"/>
    </source>
</evidence>
<dbReference type="EMBL" id="JBHSVR010000001">
    <property type="protein sequence ID" value="MFC6631925.1"/>
    <property type="molecule type" value="Genomic_DNA"/>
</dbReference>
<dbReference type="RefSeq" id="WP_193194940.1">
    <property type="nucleotide sequence ID" value="NZ_JACZFR010000069.1"/>
</dbReference>
<feature type="compositionally biased region" description="Low complexity" evidence="1">
    <location>
        <begin position="31"/>
        <end position="49"/>
    </location>
</feature>
<dbReference type="InterPro" id="IPR024079">
    <property type="entry name" value="MetalloPept_cat_dom_sf"/>
</dbReference>
<name>A0ABW1YGR5_9GAMM</name>
<protein>
    <recommendedName>
        <fullName evidence="4">Peptidase M43 pregnancy-associated plasma-A domain-containing protein</fullName>
    </recommendedName>
</protein>
<reference evidence="3" key="1">
    <citation type="journal article" date="2019" name="Int. J. Syst. Evol. Microbiol.">
        <title>The Global Catalogue of Microorganisms (GCM) 10K type strain sequencing project: providing services to taxonomists for standard genome sequencing and annotation.</title>
        <authorList>
            <consortium name="The Broad Institute Genomics Platform"/>
            <consortium name="The Broad Institute Genome Sequencing Center for Infectious Disease"/>
            <person name="Wu L."/>
            <person name="Ma J."/>
        </authorList>
    </citation>
    <scope>NUCLEOTIDE SEQUENCE [LARGE SCALE GENOMIC DNA]</scope>
    <source>
        <strain evidence="3">CGMCC 1.13718</strain>
    </source>
</reference>
<sequence length="434" mass="46014">MNSFLKLCFGIVIACALYGCSGGGGGEDETGTPGDSPSGAGSSSSSGSSSGSGSGQSGKQEYLAPGSYTSVTSPSCLPFEGSENAELKILFINLNGAPYFDALVEDAVQRQFKTIAPFSDYYANLAFYRLEINDGQDYQCVGTDGGAHSGSGLSCDDDKIHQAIMEQCPADDIHGLIKIVFASSPNGGAAGEVIYIGANPEWDSEEDALYAQRNTVVHEVGHNFGLADLYGGGFNKDGTPVTGWPSDMSRQWGNLDAPGCSKWCNGFKPASEYTLSTSAACPGFGTRSECLAFNRDAGGSCSDDDGDGHYDCCSWSEEQKDDYFKSSCAPAWGAEDIGLNCEAGAGCYYGGAYGTNSWRPVKSKEDSIMYDQHYSDTFDSVSERELRETLRCCASSDDGTASCSGFRNGYITFLDEYQPYKQRLGSCGRAPGSR</sequence>
<comment type="caution">
    <text evidence="2">The sequence shown here is derived from an EMBL/GenBank/DDBJ whole genome shotgun (WGS) entry which is preliminary data.</text>
</comment>
<keyword evidence="3" id="KW-1185">Reference proteome</keyword>
<organism evidence="2 3">
    <name type="scientific">Microbulbifer taiwanensis</name>
    <dbReference type="NCBI Taxonomy" id="986746"/>
    <lineage>
        <taxon>Bacteria</taxon>
        <taxon>Pseudomonadati</taxon>
        <taxon>Pseudomonadota</taxon>
        <taxon>Gammaproteobacteria</taxon>
        <taxon>Cellvibrionales</taxon>
        <taxon>Microbulbiferaceae</taxon>
        <taxon>Microbulbifer</taxon>
    </lineage>
</organism>
<evidence type="ECO:0000256" key="1">
    <source>
        <dbReference type="SAM" id="MobiDB-lite"/>
    </source>
</evidence>
<accession>A0ABW1YGR5</accession>
<gene>
    <name evidence="2" type="ORF">ACFQBM_01460</name>
</gene>
<dbReference type="Gene3D" id="3.40.390.10">
    <property type="entry name" value="Collagenase (Catalytic Domain)"/>
    <property type="match status" value="1"/>
</dbReference>
<dbReference type="SUPFAM" id="SSF55486">
    <property type="entry name" value="Metalloproteases ('zincins'), catalytic domain"/>
    <property type="match status" value="1"/>
</dbReference>
<evidence type="ECO:0008006" key="4">
    <source>
        <dbReference type="Google" id="ProtNLM"/>
    </source>
</evidence>
<dbReference type="Proteomes" id="UP001596425">
    <property type="component" value="Unassembled WGS sequence"/>
</dbReference>
<evidence type="ECO:0000313" key="3">
    <source>
        <dbReference type="Proteomes" id="UP001596425"/>
    </source>
</evidence>
<proteinExistence type="predicted"/>
<feature type="region of interest" description="Disordered" evidence="1">
    <location>
        <begin position="26"/>
        <end position="59"/>
    </location>
</feature>
<dbReference type="PROSITE" id="PS51257">
    <property type="entry name" value="PROKAR_LIPOPROTEIN"/>
    <property type="match status" value="1"/>
</dbReference>